<protein>
    <submittedName>
        <fullName evidence="2">Uncharacterized protein</fullName>
    </submittedName>
</protein>
<keyword evidence="3" id="KW-1185">Reference proteome</keyword>
<name>A0A8C4QRL4_EPTBU</name>
<dbReference type="SUPFAM" id="SSF49562">
    <property type="entry name" value="C2 domain (Calcium/lipid-binding domain, CaLB)"/>
    <property type="match status" value="1"/>
</dbReference>
<feature type="compositionally biased region" description="Low complexity" evidence="1">
    <location>
        <begin position="111"/>
        <end position="127"/>
    </location>
</feature>
<evidence type="ECO:0000313" key="3">
    <source>
        <dbReference type="Proteomes" id="UP000694388"/>
    </source>
</evidence>
<dbReference type="InterPro" id="IPR035892">
    <property type="entry name" value="C2_domain_sf"/>
</dbReference>
<dbReference type="Ensembl" id="ENSEBUT00000020042.1">
    <property type="protein sequence ID" value="ENSEBUP00000019468.1"/>
    <property type="gene ID" value="ENSEBUG00000012018.1"/>
</dbReference>
<evidence type="ECO:0000313" key="2">
    <source>
        <dbReference type="Ensembl" id="ENSEBUP00000019468.1"/>
    </source>
</evidence>
<evidence type="ECO:0000256" key="1">
    <source>
        <dbReference type="SAM" id="MobiDB-lite"/>
    </source>
</evidence>
<accession>A0A8C4QRL4</accession>
<dbReference type="GeneTree" id="ENSGT00410000025556"/>
<dbReference type="Gene3D" id="2.60.40.150">
    <property type="entry name" value="C2 domain"/>
    <property type="match status" value="1"/>
</dbReference>
<dbReference type="Proteomes" id="UP000694388">
    <property type="component" value="Unplaced"/>
</dbReference>
<feature type="region of interest" description="Disordered" evidence="1">
    <location>
        <begin position="110"/>
        <end position="129"/>
    </location>
</feature>
<reference evidence="2" key="1">
    <citation type="submission" date="2025-08" db="UniProtKB">
        <authorList>
            <consortium name="Ensembl"/>
        </authorList>
    </citation>
    <scope>IDENTIFICATION</scope>
</reference>
<organism evidence="2 3">
    <name type="scientific">Eptatretus burgeri</name>
    <name type="common">Inshore hagfish</name>
    <dbReference type="NCBI Taxonomy" id="7764"/>
    <lineage>
        <taxon>Eukaryota</taxon>
        <taxon>Metazoa</taxon>
        <taxon>Chordata</taxon>
        <taxon>Craniata</taxon>
        <taxon>Vertebrata</taxon>
        <taxon>Cyclostomata</taxon>
        <taxon>Myxini</taxon>
        <taxon>Myxiniformes</taxon>
        <taxon>Myxinidae</taxon>
        <taxon>Eptatretinae</taxon>
        <taxon>Eptatretus</taxon>
    </lineage>
</organism>
<reference evidence="2" key="2">
    <citation type="submission" date="2025-09" db="UniProtKB">
        <authorList>
            <consortium name="Ensembl"/>
        </authorList>
    </citation>
    <scope>IDENTIFICATION</scope>
</reference>
<proteinExistence type="predicted"/>
<dbReference type="AlphaFoldDB" id="A0A8C4QRL4"/>
<sequence>MDYVSCYNVLILCYFISLSRLSTSTMSMSSGSSRGSLSASSRGSLSSLSLSDIYGMPQEDYGPPFNTLGDIICQGEPDNRRRTDLGMLEERHALRMTRLCIPPGFRESRESLGSSLSPHSSLSSLSPPGSPLITESGLAFPASQSSRLHEMSLGCEREEPILEKLEEDARGLKADSEGTYTAEDKCIIPETTCGVADSEPLLNTIIDTLSGASLDCGSKEEKMPKGTRSISTTVSHKLLIGCSDIFEPLTNRLSDLEEPGDEKPNSLYSAQVQLELRYDVADSTFTVVVHQLKNLQVLSVPQGSKVVVFVTLLPNFETSKRFCSPEIEVGQHHCLVGWQACQTIAASALHGKTLHIDVRDHEKLQQSLGSVQISLTNLMARLDNTPRHWYNLLNLHHVQEQEPQISTILASHSNRQPVVKADKETNTDIRMLDLLVTRPKELCTSFKRANAIVRSQTFSSSARNQYVCRVRVFLILF</sequence>